<evidence type="ECO:0000256" key="3">
    <source>
        <dbReference type="ARBA" id="ARBA00022821"/>
    </source>
</evidence>
<dbReference type="AlphaFoldDB" id="A0A4Y7ILJ7"/>
<dbReference type="SUPFAM" id="SSF52058">
    <property type="entry name" value="L domain-like"/>
    <property type="match status" value="1"/>
</dbReference>
<protein>
    <submittedName>
        <fullName evidence="8">Uncharacterized protein</fullName>
    </submittedName>
</protein>
<feature type="domain" description="Disease resistance N-terminal" evidence="5">
    <location>
        <begin position="4"/>
        <end position="94"/>
    </location>
</feature>
<dbReference type="InterPro" id="IPR058922">
    <property type="entry name" value="WHD_DRP"/>
</dbReference>
<dbReference type="InterPro" id="IPR042197">
    <property type="entry name" value="Apaf_helical"/>
</dbReference>
<evidence type="ECO:0000313" key="8">
    <source>
        <dbReference type="EMBL" id="RZC48335.1"/>
    </source>
</evidence>
<dbReference type="EMBL" id="CM010715">
    <property type="protein sequence ID" value="RZC48335.1"/>
    <property type="molecule type" value="Genomic_DNA"/>
</dbReference>
<accession>A0A4Y7ILJ7</accession>
<feature type="domain" description="NB-ARC" evidence="4">
    <location>
        <begin position="189"/>
        <end position="362"/>
    </location>
</feature>
<evidence type="ECO:0000259" key="6">
    <source>
        <dbReference type="Pfam" id="PF23559"/>
    </source>
</evidence>
<keyword evidence="3" id="KW-0611">Plant defense</keyword>
<feature type="domain" description="Disease resistance R13L4/SHOC-2-like LRR" evidence="7">
    <location>
        <begin position="579"/>
        <end position="913"/>
    </location>
</feature>
<dbReference type="PRINTS" id="PR00364">
    <property type="entry name" value="DISEASERSIST"/>
</dbReference>
<dbReference type="InterPro" id="IPR027417">
    <property type="entry name" value="P-loop_NTPase"/>
</dbReference>
<dbReference type="Pfam" id="PF23598">
    <property type="entry name" value="LRR_14"/>
    <property type="match status" value="1"/>
</dbReference>
<dbReference type="InterPro" id="IPR002182">
    <property type="entry name" value="NB-ARC"/>
</dbReference>
<dbReference type="Gramene" id="RZC48335">
    <property type="protein sequence ID" value="RZC48335"/>
    <property type="gene ID" value="C5167_041295"/>
</dbReference>
<dbReference type="Gene3D" id="1.20.5.4130">
    <property type="match status" value="1"/>
</dbReference>
<dbReference type="InterPro" id="IPR055414">
    <property type="entry name" value="LRR_R13L4/SHOC2-like"/>
</dbReference>
<dbReference type="InterPro" id="IPR032675">
    <property type="entry name" value="LRR_dom_sf"/>
</dbReference>
<dbReference type="Gene3D" id="3.80.10.10">
    <property type="entry name" value="Ribonuclease Inhibitor"/>
    <property type="match status" value="2"/>
</dbReference>
<evidence type="ECO:0000313" key="9">
    <source>
        <dbReference type="Proteomes" id="UP000316621"/>
    </source>
</evidence>
<dbReference type="PANTHER" id="PTHR23155">
    <property type="entry name" value="DISEASE RESISTANCE PROTEIN RP"/>
    <property type="match status" value="1"/>
</dbReference>
<dbReference type="Pfam" id="PF18052">
    <property type="entry name" value="Rx_N"/>
    <property type="match status" value="1"/>
</dbReference>
<keyword evidence="2" id="KW-0547">Nucleotide-binding</keyword>
<dbReference type="InterPro" id="IPR044974">
    <property type="entry name" value="Disease_R_plants"/>
</dbReference>
<dbReference type="Pfam" id="PF00931">
    <property type="entry name" value="NB-ARC"/>
    <property type="match status" value="1"/>
</dbReference>
<keyword evidence="9" id="KW-1185">Reference proteome</keyword>
<evidence type="ECO:0000256" key="2">
    <source>
        <dbReference type="ARBA" id="ARBA00022741"/>
    </source>
</evidence>
<dbReference type="Gene3D" id="1.10.10.10">
    <property type="entry name" value="Winged helix-like DNA-binding domain superfamily/Winged helix DNA-binding domain"/>
    <property type="match status" value="1"/>
</dbReference>
<dbReference type="FunFam" id="1.10.10.10:FF:000322">
    <property type="entry name" value="Probable disease resistance protein At1g63360"/>
    <property type="match status" value="1"/>
</dbReference>
<dbReference type="InterPro" id="IPR036388">
    <property type="entry name" value="WH-like_DNA-bd_sf"/>
</dbReference>
<organism evidence="8 9">
    <name type="scientific">Papaver somniferum</name>
    <name type="common">Opium poppy</name>
    <dbReference type="NCBI Taxonomy" id="3469"/>
    <lineage>
        <taxon>Eukaryota</taxon>
        <taxon>Viridiplantae</taxon>
        <taxon>Streptophyta</taxon>
        <taxon>Embryophyta</taxon>
        <taxon>Tracheophyta</taxon>
        <taxon>Spermatophyta</taxon>
        <taxon>Magnoliopsida</taxon>
        <taxon>Ranunculales</taxon>
        <taxon>Papaveraceae</taxon>
        <taxon>Papaveroideae</taxon>
        <taxon>Papaver</taxon>
    </lineage>
</organism>
<dbReference type="InterPro" id="IPR038005">
    <property type="entry name" value="RX-like_CC"/>
</dbReference>
<dbReference type="STRING" id="3469.A0A4Y7ILJ7"/>
<dbReference type="PANTHER" id="PTHR23155:SF1205">
    <property type="entry name" value="DISEASE RESISTANCE PROTEIN RPM1"/>
    <property type="match status" value="1"/>
</dbReference>
<dbReference type="Proteomes" id="UP000316621">
    <property type="component" value="Chromosome 1"/>
</dbReference>
<dbReference type="SUPFAM" id="SSF52540">
    <property type="entry name" value="P-loop containing nucleoside triphosphate hydrolases"/>
    <property type="match status" value="1"/>
</dbReference>
<dbReference type="GO" id="GO:0098542">
    <property type="term" value="P:defense response to other organism"/>
    <property type="evidence" value="ECO:0007669"/>
    <property type="project" value="TreeGrafter"/>
</dbReference>
<keyword evidence="1" id="KW-0677">Repeat</keyword>
<dbReference type="InterPro" id="IPR041118">
    <property type="entry name" value="Rx_N"/>
</dbReference>
<name>A0A4Y7ILJ7_PAPSO</name>
<evidence type="ECO:0000256" key="1">
    <source>
        <dbReference type="ARBA" id="ARBA00022737"/>
    </source>
</evidence>
<feature type="domain" description="Disease resistance protein winged helix" evidence="6">
    <location>
        <begin position="453"/>
        <end position="524"/>
    </location>
</feature>
<reference evidence="8 9" key="1">
    <citation type="journal article" date="2018" name="Science">
        <title>The opium poppy genome and morphinan production.</title>
        <authorList>
            <person name="Guo L."/>
            <person name="Winzer T."/>
            <person name="Yang X."/>
            <person name="Li Y."/>
            <person name="Ning Z."/>
            <person name="He Z."/>
            <person name="Teodor R."/>
            <person name="Lu Y."/>
            <person name="Bowser T.A."/>
            <person name="Graham I.A."/>
            <person name="Ye K."/>
        </authorList>
    </citation>
    <scope>NUCLEOTIDE SEQUENCE [LARGE SCALE GENOMIC DNA]</scope>
    <source>
        <strain evidence="9">cv. HN1</strain>
        <tissue evidence="8">Leaves</tissue>
    </source>
</reference>
<dbReference type="OMA" id="EINTCER"/>
<evidence type="ECO:0000259" key="7">
    <source>
        <dbReference type="Pfam" id="PF23598"/>
    </source>
</evidence>
<dbReference type="GO" id="GO:0043531">
    <property type="term" value="F:ADP binding"/>
    <property type="evidence" value="ECO:0007669"/>
    <property type="project" value="InterPro"/>
</dbReference>
<dbReference type="Pfam" id="PF23559">
    <property type="entry name" value="WHD_DRP"/>
    <property type="match status" value="1"/>
</dbReference>
<dbReference type="CDD" id="cd14798">
    <property type="entry name" value="RX-CC_like"/>
    <property type="match status" value="1"/>
</dbReference>
<proteinExistence type="predicted"/>
<sequence length="927" mass="105315">MEAAIEFSLRKSTTLISDEIGLLSGVDDQVYQLQNNLRWMSNSIKYADEKRRVSQRVSDWVRDIRRIAFDAEDVIDEFIIKLHLQRLEEQRKKRHNLGARIKGSLKFCFTTTKQLPFRHELGDQIRGINDRVHKLSNTNDTYILPLENGATFLGGFDTTANNSLQEKIKSRRAAIAREKYQDAANIHENSARQITDSLMGKEGDGDQKRLRIISIVGMGGVGKTTLAKRVYYNDNIVMQNFQTFAFVYVSQTYIVKDLLRSLIKHFSSVTDEEEVSCSRLYNCLQGSKYLIVLDDIWNTDAWDSLKCAFPNENNGSRVLITTRLKDVARYADSSCSTNIHELGVISETESWELFLKTTFPSSSSSQQLVCPKELEGLGKDMLTKCHGLPLAIVVLGSLLSSKERSEHVWSRVTDSVNWHLSQGNDAYKCWGILALSYYDLPYFLKPCFLYMSLFPEDGEIRATKLFQYWIAEGFVEKRDQKTLEDVAEDYLEELIRRSLIQVDRFRCDGRVKTCRIHDLLRELAILESKEDQFSHICSGVQELFLNQSNVRRVAVYNTADDAQNQEEHYFTECRQGITVRSLMFRGLHFVQHNQLDSLFGGFKLLRVLEFSGSTGQSTGRFPSLPKELGELLHLRYLSFENTKLEKLNTGYLMKLVNLQTLNLNLCGTKLALEDKIGSLHQLRHLYLGDLRHDITGTASTATNHLGIGNLTNLQSLRIEAGDWIYGGGLKSLCSLKKLRIHGCSSTHSVQISDAIVRLVGLKSLMLQSVNTLTEGVPLISINFASHTNLQNLLLKGELDAWTGSVSFPPNLTKLILEESLIVTDPMVILEKLPKLTFLHLGFRSYVGEKMVCSEGGFVSLQTLRLASLEKLEQWIVENGALEKLTHLEILLCRKMAKLPVKQLISLQKLTVNAIHYTPKQWLEAQKS</sequence>
<dbReference type="Gene3D" id="1.10.8.430">
    <property type="entry name" value="Helical domain of apoptotic protease-activating factors"/>
    <property type="match status" value="1"/>
</dbReference>
<dbReference type="Gene3D" id="3.40.50.300">
    <property type="entry name" value="P-loop containing nucleotide triphosphate hydrolases"/>
    <property type="match status" value="1"/>
</dbReference>
<dbReference type="OrthoDB" id="646178at2759"/>
<gene>
    <name evidence="8" type="ORF">C5167_041295</name>
</gene>
<dbReference type="FunFam" id="3.40.50.300:FF:001091">
    <property type="entry name" value="Probable disease resistance protein At1g61300"/>
    <property type="match status" value="1"/>
</dbReference>
<evidence type="ECO:0000259" key="5">
    <source>
        <dbReference type="Pfam" id="PF18052"/>
    </source>
</evidence>
<evidence type="ECO:0000259" key="4">
    <source>
        <dbReference type="Pfam" id="PF00931"/>
    </source>
</evidence>